<gene>
    <name evidence="2" type="ORF">TTHERM_00655320</name>
</gene>
<organism evidence="2 3">
    <name type="scientific">Tetrahymena thermophila (strain SB210)</name>
    <dbReference type="NCBI Taxonomy" id="312017"/>
    <lineage>
        <taxon>Eukaryota</taxon>
        <taxon>Sar</taxon>
        <taxon>Alveolata</taxon>
        <taxon>Ciliophora</taxon>
        <taxon>Intramacronucleata</taxon>
        <taxon>Oligohymenophorea</taxon>
        <taxon>Hymenostomatida</taxon>
        <taxon>Tetrahymenina</taxon>
        <taxon>Tetrahymenidae</taxon>
        <taxon>Tetrahymena</taxon>
    </lineage>
</organism>
<dbReference type="RefSeq" id="XP_001032167.2">
    <property type="nucleotide sequence ID" value="XM_001032167.2"/>
</dbReference>
<dbReference type="GO" id="GO:0005524">
    <property type="term" value="F:ATP binding"/>
    <property type="evidence" value="ECO:0007669"/>
    <property type="project" value="InterPro"/>
</dbReference>
<dbReference type="PROSITE" id="PS50011">
    <property type="entry name" value="PROTEIN_KINASE_DOM"/>
    <property type="match status" value="1"/>
</dbReference>
<dbReference type="OrthoDB" id="1714095at2759"/>
<dbReference type="STRING" id="312017.Q22H20"/>
<keyword evidence="2" id="KW-0808">Transferase</keyword>
<name>Q22H20_TETTS</name>
<dbReference type="SUPFAM" id="SSF56112">
    <property type="entry name" value="Protein kinase-like (PK-like)"/>
    <property type="match status" value="1"/>
</dbReference>
<dbReference type="InterPro" id="IPR008271">
    <property type="entry name" value="Ser/Thr_kinase_AS"/>
</dbReference>
<dbReference type="SMART" id="SM00220">
    <property type="entry name" value="S_TKc"/>
    <property type="match status" value="1"/>
</dbReference>
<accession>Q22H20</accession>
<dbReference type="KEGG" id="tet:TTHERM_00655320"/>
<dbReference type="AlphaFoldDB" id="Q22H20"/>
<dbReference type="PANTHER" id="PTHR44167">
    <property type="entry name" value="OVARIAN-SPECIFIC SERINE/THREONINE-PROTEIN KINASE LOK-RELATED"/>
    <property type="match status" value="1"/>
</dbReference>
<dbReference type="InterPro" id="IPR000719">
    <property type="entry name" value="Prot_kinase_dom"/>
</dbReference>
<dbReference type="Gene3D" id="1.10.510.10">
    <property type="entry name" value="Transferase(Phosphotransferase) domain 1"/>
    <property type="match status" value="1"/>
</dbReference>
<dbReference type="Proteomes" id="UP000009168">
    <property type="component" value="Unassembled WGS sequence"/>
</dbReference>
<feature type="domain" description="Protein kinase" evidence="1">
    <location>
        <begin position="78"/>
        <end position="352"/>
    </location>
</feature>
<proteinExistence type="predicted"/>
<dbReference type="GO" id="GO:0044773">
    <property type="term" value="P:mitotic DNA damage checkpoint signaling"/>
    <property type="evidence" value="ECO:0007669"/>
    <property type="project" value="TreeGrafter"/>
</dbReference>
<evidence type="ECO:0000313" key="2">
    <source>
        <dbReference type="EMBL" id="EAR84504.2"/>
    </source>
</evidence>
<dbReference type="Gene3D" id="3.30.200.20">
    <property type="entry name" value="Phosphorylase Kinase, domain 1"/>
    <property type="match status" value="1"/>
</dbReference>
<dbReference type="eggNOG" id="ENOG502QTGH">
    <property type="taxonomic scope" value="Eukaryota"/>
</dbReference>
<dbReference type="InterPro" id="IPR011009">
    <property type="entry name" value="Kinase-like_dom_sf"/>
</dbReference>
<reference evidence="3" key="1">
    <citation type="journal article" date="2006" name="PLoS Biol.">
        <title>Macronuclear genome sequence of the ciliate Tetrahymena thermophila, a model eukaryote.</title>
        <authorList>
            <person name="Eisen J.A."/>
            <person name="Coyne R.S."/>
            <person name="Wu M."/>
            <person name="Wu D."/>
            <person name="Thiagarajan M."/>
            <person name="Wortman J.R."/>
            <person name="Badger J.H."/>
            <person name="Ren Q."/>
            <person name="Amedeo P."/>
            <person name="Jones K.M."/>
            <person name="Tallon L.J."/>
            <person name="Delcher A.L."/>
            <person name="Salzberg S.L."/>
            <person name="Silva J.C."/>
            <person name="Haas B.J."/>
            <person name="Majoros W.H."/>
            <person name="Farzad M."/>
            <person name="Carlton J.M."/>
            <person name="Smith R.K. Jr."/>
            <person name="Garg J."/>
            <person name="Pearlman R.E."/>
            <person name="Karrer K.M."/>
            <person name="Sun L."/>
            <person name="Manning G."/>
            <person name="Elde N.C."/>
            <person name="Turkewitz A.P."/>
            <person name="Asai D.J."/>
            <person name="Wilkes D.E."/>
            <person name="Wang Y."/>
            <person name="Cai H."/>
            <person name="Collins K."/>
            <person name="Stewart B.A."/>
            <person name="Lee S.R."/>
            <person name="Wilamowska K."/>
            <person name="Weinberg Z."/>
            <person name="Ruzzo W.L."/>
            <person name="Wloga D."/>
            <person name="Gaertig J."/>
            <person name="Frankel J."/>
            <person name="Tsao C.-C."/>
            <person name="Gorovsky M.A."/>
            <person name="Keeling P.J."/>
            <person name="Waller R.F."/>
            <person name="Patron N.J."/>
            <person name="Cherry J.M."/>
            <person name="Stover N.A."/>
            <person name="Krieger C.J."/>
            <person name="del Toro C."/>
            <person name="Ryder H.F."/>
            <person name="Williamson S.C."/>
            <person name="Barbeau R.A."/>
            <person name="Hamilton E.P."/>
            <person name="Orias E."/>
        </authorList>
    </citation>
    <scope>NUCLEOTIDE SEQUENCE [LARGE SCALE GENOMIC DNA]</scope>
    <source>
        <strain evidence="3">SB210</strain>
    </source>
</reference>
<dbReference type="GO" id="GO:0005737">
    <property type="term" value="C:cytoplasm"/>
    <property type="evidence" value="ECO:0007669"/>
    <property type="project" value="TreeGrafter"/>
</dbReference>
<keyword evidence="3" id="KW-1185">Reference proteome</keyword>
<keyword evidence="2" id="KW-0418">Kinase</keyword>
<dbReference type="PANTHER" id="PTHR44167:SF24">
    <property type="entry name" value="SERINE_THREONINE-PROTEIN KINASE CHK2"/>
    <property type="match status" value="1"/>
</dbReference>
<dbReference type="EMBL" id="GG662502">
    <property type="protein sequence ID" value="EAR84504.2"/>
    <property type="molecule type" value="Genomic_DNA"/>
</dbReference>
<dbReference type="GO" id="GO:0004674">
    <property type="term" value="F:protein serine/threonine kinase activity"/>
    <property type="evidence" value="ECO:0007669"/>
    <property type="project" value="TreeGrafter"/>
</dbReference>
<dbReference type="GO" id="GO:0005634">
    <property type="term" value="C:nucleus"/>
    <property type="evidence" value="ECO:0007669"/>
    <property type="project" value="TreeGrafter"/>
</dbReference>
<sequence length="360" mass="42436">MSYKDPSSENSQKVLYIYQIILNYNDFVKEYAQQNNNQTIYLSKKAKKGKKFLARLEDLIFKQAIKISKEQFQKKYEIDFRDSLGSGSYGDVYKVKNKHKEIIKNQDILSNMPDYYACKQICVSEQMDNISSSAFHEIEVLEKLKKYDYVKKLQNYIVSNRSTYLILDLAESNLQEQINQKQADLEQFNQEEIVKFLVQIGKTLALIYSDEGIVHRDLKPSNILIREENYYLSDFGCAQELYQSEQFQNNIAFGTLKWMSPELREMKRDKTINFFKSDIFSLGMILLYMLTLADISQVNCDEIFKQAKIRLMKNMYKDTKYSQIILLVIKMLETNPDHRPDSSILIQTIEEIQSQHQKNQ</sequence>
<dbReference type="PROSITE" id="PS00108">
    <property type="entry name" value="PROTEIN_KINASE_ST"/>
    <property type="match status" value="1"/>
</dbReference>
<dbReference type="GeneID" id="7832774"/>
<dbReference type="Pfam" id="PF00069">
    <property type="entry name" value="Pkinase"/>
    <property type="match status" value="1"/>
</dbReference>
<dbReference type="InParanoid" id="Q22H20"/>
<evidence type="ECO:0000259" key="1">
    <source>
        <dbReference type="PROSITE" id="PS50011"/>
    </source>
</evidence>
<protein>
    <submittedName>
        <fullName evidence="2">Kinase domain protein</fullName>
    </submittedName>
</protein>
<evidence type="ECO:0000313" key="3">
    <source>
        <dbReference type="Proteomes" id="UP000009168"/>
    </source>
</evidence>
<dbReference type="CDD" id="cd00180">
    <property type="entry name" value="PKc"/>
    <property type="match status" value="1"/>
</dbReference>
<dbReference type="HOGENOM" id="CLU_046628_0_0_1"/>